<gene>
    <name evidence="2" type="ORF">PRLR5076_11340</name>
</gene>
<proteinExistence type="predicted"/>
<reference evidence="2" key="1">
    <citation type="journal article" date="2022" name="Int. J. Syst. Evol. Microbiol.">
        <title>Prevotella lacticifex sp. nov., isolated from the rumen of cows.</title>
        <authorList>
            <person name="Shinkai T."/>
            <person name="Ikeyama N."/>
            <person name="Kumagai M."/>
            <person name="Ohmori H."/>
            <person name="Sakamoto M."/>
            <person name="Ohkuma M."/>
            <person name="Mitsumori M."/>
        </authorList>
    </citation>
    <scope>NUCLEOTIDE SEQUENCE</scope>
    <source>
        <strain evidence="2">R5076</strain>
    </source>
</reference>
<dbReference type="Pfam" id="PF10263">
    <property type="entry name" value="SprT-like"/>
    <property type="match status" value="1"/>
</dbReference>
<evidence type="ECO:0000259" key="1">
    <source>
        <dbReference type="Pfam" id="PF10263"/>
    </source>
</evidence>
<dbReference type="AlphaFoldDB" id="A0A9R1C944"/>
<comment type="caution">
    <text evidence="2">The sequence shown here is derived from an EMBL/GenBank/DDBJ whole genome shotgun (WGS) entry which is preliminary data.</text>
</comment>
<dbReference type="GO" id="GO:0006950">
    <property type="term" value="P:response to stress"/>
    <property type="evidence" value="ECO:0007669"/>
    <property type="project" value="UniProtKB-ARBA"/>
</dbReference>
<keyword evidence="3" id="KW-1185">Reference proteome</keyword>
<evidence type="ECO:0000313" key="2">
    <source>
        <dbReference type="EMBL" id="GJG58283.1"/>
    </source>
</evidence>
<dbReference type="Proteomes" id="UP000825483">
    <property type="component" value="Unassembled WGS sequence"/>
</dbReference>
<evidence type="ECO:0000313" key="3">
    <source>
        <dbReference type="Proteomes" id="UP000825483"/>
    </source>
</evidence>
<protein>
    <recommendedName>
        <fullName evidence="1">SprT-like domain-containing protein</fullName>
    </recommendedName>
</protein>
<accession>A0A9R1C944</accession>
<dbReference type="EMBL" id="BPUB01000001">
    <property type="protein sequence ID" value="GJG58283.1"/>
    <property type="molecule type" value="Genomic_DNA"/>
</dbReference>
<name>A0A9R1C944_9BACT</name>
<organism evidence="2 3">
    <name type="scientific">Prevotella lacticifex</name>
    <dbReference type="NCBI Taxonomy" id="2854755"/>
    <lineage>
        <taxon>Bacteria</taxon>
        <taxon>Pseudomonadati</taxon>
        <taxon>Bacteroidota</taxon>
        <taxon>Bacteroidia</taxon>
        <taxon>Bacteroidales</taxon>
        <taxon>Prevotellaceae</taxon>
        <taxon>Prevotella</taxon>
    </lineage>
</organism>
<dbReference type="InterPro" id="IPR006640">
    <property type="entry name" value="SprT-like_domain"/>
</dbReference>
<sequence length="246" mass="28582">MTPPPDGQLRRWEIRVNLMEINKENLINLFRDCNVKYFDGKLPEPDIRVSHSRTRLGYFTCRFSRHGLSGIQALKVLSGQIHIPGKVRDQRIGITDYYLMTDDQVEDVMVHEMIHYSIAYTGLKDSAPHGIVFRGMMDAFNRKFGRHISVITQTKNWQPRAAQRPSSYLVLGLRMKNGTFFLSSVNPSYAADLERRLSSLRNVDAHWWVRTTDDYFRSFPRVRSLRGRLVSEAVFNSKMVCPNKNQ</sequence>
<feature type="domain" description="SprT-like" evidence="1">
    <location>
        <begin position="28"/>
        <end position="144"/>
    </location>
</feature>